<evidence type="ECO:0000313" key="2">
    <source>
        <dbReference type="EMBL" id="GAH00145.1"/>
    </source>
</evidence>
<proteinExistence type="predicted"/>
<dbReference type="AlphaFoldDB" id="X1CVL4"/>
<feature type="transmembrane region" description="Helical" evidence="1">
    <location>
        <begin position="12"/>
        <end position="31"/>
    </location>
</feature>
<dbReference type="EMBL" id="BART01029347">
    <property type="protein sequence ID" value="GAH00145.1"/>
    <property type="molecule type" value="Genomic_DNA"/>
</dbReference>
<organism evidence="2">
    <name type="scientific">marine sediment metagenome</name>
    <dbReference type="NCBI Taxonomy" id="412755"/>
    <lineage>
        <taxon>unclassified sequences</taxon>
        <taxon>metagenomes</taxon>
        <taxon>ecological metagenomes</taxon>
    </lineage>
</organism>
<keyword evidence="1" id="KW-1133">Transmembrane helix</keyword>
<feature type="non-terminal residue" evidence="2">
    <location>
        <position position="1"/>
    </location>
</feature>
<keyword evidence="1" id="KW-0472">Membrane</keyword>
<protein>
    <submittedName>
        <fullName evidence="2">Uncharacterized protein</fullName>
    </submittedName>
</protein>
<comment type="caution">
    <text evidence="2">The sequence shown here is derived from an EMBL/GenBank/DDBJ whole genome shotgun (WGS) entry which is preliminary data.</text>
</comment>
<reference evidence="2" key="1">
    <citation type="journal article" date="2014" name="Front. Microbiol.">
        <title>High frequency of phylogenetically diverse reductive dehalogenase-homologous genes in deep subseafloor sedimentary metagenomes.</title>
        <authorList>
            <person name="Kawai M."/>
            <person name="Futagami T."/>
            <person name="Toyoda A."/>
            <person name="Takaki Y."/>
            <person name="Nishi S."/>
            <person name="Hori S."/>
            <person name="Arai W."/>
            <person name="Tsubouchi T."/>
            <person name="Morono Y."/>
            <person name="Uchiyama I."/>
            <person name="Ito T."/>
            <person name="Fujiyama A."/>
            <person name="Inagaki F."/>
            <person name="Takami H."/>
        </authorList>
    </citation>
    <scope>NUCLEOTIDE SEQUENCE</scope>
    <source>
        <strain evidence="2">Expedition CK06-06</strain>
    </source>
</reference>
<evidence type="ECO:0000256" key="1">
    <source>
        <dbReference type="SAM" id="Phobius"/>
    </source>
</evidence>
<accession>X1CVL4</accession>
<gene>
    <name evidence="2" type="ORF">S01H4_51521</name>
</gene>
<sequence length="43" mass="4560">PVTIVAMGLDGAQWVVAVFIITKAVGLTFPVNAAQERNYSNPT</sequence>
<keyword evidence="1" id="KW-0812">Transmembrane</keyword>
<name>X1CVL4_9ZZZZ</name>